<reference evidence="2 3" key="1">
    <citation type="submission" date="2019-10" db="EMBL/GenBank/DDBJ databases">
        <authorList>
            <person name="Nie G."/>
            <person name="Ming H."/>
            <person name="Yi B."/>
        </authorList>
    </citation>
    <scope>NUCLEOTIDE SEQUENCE [LARGE SCALE GENOMIC DNA]</scope>
    <source>
        <strain evidence="2 3">CFH 90414</strain>
    </source>
</reference>
<keyword evidence="2" id="KW-0808">Transferase</keyword>
<dbReference type="PANTHER" id="PTHR43792:SF1">
    <property type="entry name" value="N-ACETYLTRANSFERASE DOMAIN-CONTAINING PROTEIN"/>
    <property type="match status" value="1"/>
</dbReference>
<evidence type="ECO:0000313" key="3">
    <source>
        <dbReference type="Proteomes" id="UP000431080"/>
    </source>
</evidence>
<evidence type="ECO:0000313" key="2">
    <source>
        <dbReference type="EMBL" id="MRG60949.1"/>
    </source>
</evidence>
<accession>A0A6I2F8K4</accession>
<proteinExistence type="predicted"/>
<gene>
    <name evidence="2" type="ORF">GE115_13895</name>
</gene>
<dbReference type="GO" id="GO:0016747">
    <property type="term" value="F:acyltransferase activity, transferring groups other than amino-acyl groups"/>
    <property type="evidence" value="ECO:0007669"/>
    <property type="project" value="InterPro"/>
</dbReference>
<dbReference type="EMBL" id="WJIF01000008">
    <property type="protein sequence ID" value="MRG60949.1"/>
    <property type="molecule type" value="Genomic_DNA"/>
</dbReference>
<dbReference type="InterPro" id="IPR016181">
    <property type="entry name" value="Acyl_CoA_acyltransferase"/>
</dbReference>
<dbReference type="PROSITE" id="PS51186">
    <property type="entry name" value="GNAT"/>
    <property type="match status" value="1"/>
</dbReference>
<dbReference type="SUPFAM" id="SSF55729">
    <property type="entry name" value="Acyl-CoA N-acyltransferases (Nat)"/>
    <property type="match status" value="1"/>
</dbReference>
<dbReference type="AlphaFoldDB" id="A0A6I2F8K4"/>
<dbReference type="PANTHER" id="PTHR43792">
    <property type="entry name" value="GNAT FAMILY, PUTATIVE (AFU_ORTHOLOGUE AFUA_3G00765)-RELATED-RELATED"/>
    <property type="match status" value="1"/>
</dbReference>
<dbReference type="Proteomes" id="UP000431080">
    <property type="component" value="Unassembled WGS sequence"/>
</dbReference>
<feature type="domain" description="N-acetyltransferase" evidence="1">
    <location>
        <begin position="42"/>
        <end position="210"/>
    </location>
</feature>
<comment type="caution">
    <text evidence="2">The sequence shown here is derived from an EMBL/GenBank/DDBJ whole genome shotgun (WGS) entry which is preliminary data.</text>
</comment>
<protein>
    <submittedName>
        <fullName evidence="2">GNAT family N-acetyltransferase</fullName>
    </submittedName>
</protein>
<dbReference type="InterPro" id="IPR051531">
    <property type="entry name" value="N-acetyltransferase"/>
</dbReference>
<dbReference type="Pfam" id="PF13302">
    <property type="entry name" value="Acetyltransf_3"/>
    <property type="match status" value="1"/>
</dbReference>
<organism evidence="2 3">
    <name type="scientific">Agromyces agglutinans</name>
    <dbReference type="NCBI Taxonomy" id="2662258"/>
    <lineage>
        <taxon>Bacteria</taxon>
        <taxon>Bacillati</taxon>
        <taxon>Actinomycetota</taxon>
        <taxon>Actinomycetes</taxon>
        <taxon>Micrococcales</taxon>
        <taxon>Microbacteriaceae</taxon>
        <taxon>Agromyces</taxon>
    </lineage>
</organism>
<sequence>MSCSMHSNAYVGRTAQPIPAAVDVAGCGEDGWMHHGSTSTRLRFRPLDPSDLDAVHAIYADPETWRHLPQGRHRSPEMTAGMIARSEASRREHGLGTWAVLAPAEPDGEPVLVGTAGVTMLGFPAWNLGYRFAPGAWGRGYATEAAAAALAAARTAHPEVPVTARVLAGNPASVRVLERIGLELRWRGRSAETPEGDGRTTHLERLVFTDRPVDADLLERLIALG</sequence>
<dbReference type="Gene3D" id="3.40.630.30">
    <property type="match status" value="1"/>
</dbReference>
<keyword evidence="3" id="KW-1185">Reference proteome</keyword>
<evidence type="ECO:0000259" key="1">
    <source>
        <dbReference type="PROSITE" id="PS51186"/>
    </source>
</evidence>
<dbReference type="InterPro" id="IPR000182">
    <property type="entry name" value="GNAT_dom"/>
</dbReference>
<name>A0A6I2F8K4_9MICO</name>